<proteinExistence type="predicted"/>
<dbReference type="AlphaFoldDB" id="Q7D7G3"/>
<accession>Q7D7G3</accession>
<sequence>MGTPPESVGWRCRPHRWRRNISSSSSVRSGLSLVVFFQILGFALFIFWLLLIARVVVEFIRSFSRDWRPTGVTVVILEIIMSITDPPVKVLRRLIPQLTIGAVRFDLSIMVLLLVAFIGMQLAFGAAA</sequence>
<dbReference type="HOGENOM" id="CLU_136788_5_0_11"/>
<feature type="transmembrane region" description="Helical" evidence="1">
    <location>
        <begin position="107"/>
        <end position="127"/>
    </location>
</feature>
<organism evidence="2 3">
    <name type="scientific">Mycobacterium tuberculosis (strain CDC 1551 / Oshkosh)</name>
    <dbReference type="NCBI Taxonomy" id="83331"/>
    <lineage>
        <taxon>Bacteria</taxon>
        <taxon>Bacillati</taxon>
        <taxon>Actinomycetota</taxon>
        <taxon>Actinomycetes</taxon>
        <taxon>Mycobacteriales</taxon>
        <taxon>Mycobacteriaceae</taxon>
        <taxon>Mycobacterium</taxon>
        <taxon>Mycobacterium tuberculosis complex</taxon>
    </lineage>
</organism>
<dbReference type="Proteomes" id="UP000001020">
    <property type="component" value="Chromosome"/>
</dbReference>
<dbReference type="KEGG" id="mtc:MT2205"/>
<gene>
    <name evidence="2" type="ordered locus">MT2205</name>
</gene>
<evidence type="ECO:0000313" key="3">
    <source>
        <dbReference type="Proteomes" id="UP000001020"/>
    </source>
</evidence>
<keyword evidence="1" id="KW-0472">Membrane</keyword>
<evidence type="ECO:0000256" key="1">
    <source>
        <dbReference type="SAM" id="Phobius"/>
    </source>
</evidence>
<evidence type="ECO:0000313" key="2">
    <source>
        <dbReference type="EMBL" id="AAK46489.1"/>
    </source>
</evidence>
<feature type="transmembrane region" description="Helical" evidence="1">
    <location>
        <begin position="33"/>
        <end position="57"/>
    </location>
</feature>
<dbReference type="InterPro" id="IPR003425">
    <property type="entry name" value="CCB3/YggT"/>
</dbReference>
<protein>
    <recommendedName>
        <fullName evidence="4">Transmembrane protein</fullName>
    </recommendedName>
</protein>
<name>Q7D7G3_MYCTO</name>
<keyword evidence="3" id="KW-1185">Reference proteome</keyword>
<dbReference type="GO" id="GO:0016020">
    <property type="term" value="C:membrane"/>
    <property type="evidence" value="ECO:0007669"/>
    <property type="project" value="InterPro"/>
</dbReference>
<keyword evidence="1" id="KW-0812">Transmembrane</keyword>
<keyword evidence="1" id="KW-1133">Transmembrane helix</keyword>
<evidence type="ECO:0008006" key="4">
    <source>
        <dbReference type="Google" id="ProtNLM"/>
    </source>
</evidence>
<dbReference type="Pfam" id="PF02325">
    <property type="entry name" value="CCB3_YggT"/>
    <property type="match status" value="1"/>
</dbReference>
<dbReference type="EMBL" id="AE000516">
    <property type="protein sequence ID" value="AAK46489.1"/>
    <property type="molecule type" value="Genomic_DNA"/>
</dbReference>
<reference evidence="2 3" key="1">
    <citation type="journal article" date="2002" name="J. Bacteriol.">
        <title>Whole-genome comparison of Mycobacterium tuberculosis clinical and laboratory strains.</title>
        <authorList>
            <person name="Fleischmann R.D."/>
            <person name="Alland D."/>
            <person name="Eisen J.A."/>
            <person name="Carpenter L."/>
            <person name="White O."/>
            <person name="Peterson J."/>
            <person name="DeBoy R."/>
            <person name="Dodson R."/>
            <person name="Gwinn M."/>
            <person name="Haft D."/>
            <person name="Hickey E."/>
            <person name="Kolonay J.F."/>
            <person name="Nelson W.C."/>
            <person name="Umayam L.A."/>
            <person name="Ermolaeva M."/>
            <person name="Salzberg S.L."/>
            <person name="Delcher A."/>
            <person name="Utterback T."/>
            <person name="Weidman J."/>
            <person name="Khouri H."/>
            <person name="Gill J."/>
            <person name="Mikula A."/>
            <person name="Bishai W."/>
            <person name="Jacobs Jr W.R.Jr."/>
            <person name="Venter J.C."/>
            <person name="Fraser C.M."/>
        </authorList>
    </citation>
    <scope>NUCLEOTIDE SEQUENCE [LARGE SCALE GENOMIC DNA]</scope>
    <source>
        <strain evidence="3">CDC 1551 / Oshkosh</strain>
    </source>
</reference>